<dbReference type="FunFam" id="3.90.640.10:FF:000010">
    <property type="entry name" value="heat shock 70 kDa protein 14"/>
    <property type="match status" value="1"/>
</dbReference>
<protein>
    <submittedName>
        <fullName evidence="4">Heat shock protein Ssz1</fullName>
    </submittedName>
</protein>
<comment type="similarity">
    <text evidence="1">Belongs to the heat shock protein 70 family.</text>
</comment>
<dbReference type="SUPFAM" id="SSF100920">
    <property type="entry name" value="Heat shock protein 70kD (HSP70), peptide-binding domain"/>
    <property type="match status" value="1"/>
</dbReference>
<dbReference type="InterPro" id="IPR013126">
    <property type="entry name" value="Hsp_70_fam"/>
</dbReference>
<reference evidence="4 5" key="1">
    <citation type="journal article" date="2002" name="Nature">
        <title>The genome sequence of Schizosaccharomyces pombe.</title>
        <authorList>
            <person name="Wood V."/>
            <person name="Gwilliam R."/>
            <person name="Rajandream M.A."/>
            <person name="Lyne M."/>
            <person name="Lyne R."/>
            <person name="Stewart A."/>
            <person name="Sgouros J."/>
            <person name="Peat N."/>
            <person name="Hayles J."/>
            <person name="Baker S."/>
            <person name="Basham D."/>
            <person name="Bowman S."/>
            <person name="Brooks K."/>
            <person name="Brown D."/>
            <person name="Brown S."/>
            <person name="Chillingworth T."/>
            <person name="Churcher C."/>
            <person name="Collins M."/>
            <person name="Connor R."/>
            <person name="Cronin A."/>
            <person name="Davis P."/>
            <person name="Feltwell T."/>
            <person name="Fraser A."/>
            <person name="Gentles S."/>
            <person name="Goble A."/>
            <person name="Hamlin N."/>
            <person name="Harris D."/>
            <person name="Hidalgo J."/>
            <person name="Hodgson G."/>
            <person name="Holroyd S."/>
            <person name="Hornsby T."/>
            <person name="Howarth S."/>
            <person name="Huckle E.J."/>
            <person name="Hunt S."/>
            <person name="Jagels K."/>
            <person name="James K."/>
            <person name="Jones L."/>
            <person name="Jones M."/>
            <person name="Leather S."/>
            <person name="McDonald S."/>
            <person name="McLean J."/>
            <person name="Mooney P."/>
            <person name="Moule S."/>
            <person name="Mungall K."/>
            <person name="Murphy L."/>
            <person name="Niblett D."/>
            <person name="Odell C."/>
            <person name="Oliver K."/>
            <person name="O'Neil S."/>
            <person name="Pearson D."/>
            <person name="Quail M.A."/>
            <person name="Rabbinowitsch E."/>
            <person name="Rutherford K."/>
            <person name="Rutter S."/>
            <person name="Saunders D."/>
            <person name="Seeger K."/>
            <person name="Sharp S."/>
            <person name="Skelton J."/>
            <person name="Simmonds M."/>
            <person name="Squares R."/>
            <person name="Squares S."/>
            <person name="Stevens K."/>
            <person name="Taylor K."/>
            <person name="Taylor R.G."/>
            <person name="Tivey A."/>
            <person name="Walsh S."/>
            <person name="Warren T."/>
            <person name="Whitehead S."/>
            <person name="Woodward J."/>
            <person name="Volckaert G."/>
            <person name="Aert R."/>
            <person name="Robben J."/>
            <person name="Grymonprez B."/>
            <person name="Weltjens I."/>
            <person name="Vanstreels E."/>
            <person name="Rieger M."/>
            <person name="Schafer M."/>
            <person name="Muller-Auer S."/>
            <person name="Gabel C."/>
            <person name="Fuchs M."/>
            <person name="Dusterhoft A."/>
            <person name="Fritzc C."/>
            <person name="Holzer E."/>
            <person name="Moestl D."/>
            <person name="Hilbert H."/>
            <person name="Borzym K."/>
            <person name="Langer I."/>
            <person name="Beck A."/>
            <person name="Lehrach H."/>
            <person name="Reinhardt R."/>
            <person name="Pohl T.M."/>
            <person name="Eger P."/>
            <person name="Zimmermann W."/>
            <person name="Wedler H."/>
            <person name="Wambutt R."/>
            <person name="Purnelle B."/>
            <person name="Goffeau A."/>
            <person name="Cadieu E."/>
            <person name="Dreano S."/>
            <person name="Gloux S."/>
            <person name="Lelaure V."/>
            <person name="Mottier S."/>
            <person name="Galibert F."/>
            <person name="Aves S.J."/>
            <person name="Xiang Z."/>
            <person name="Hunt C."/>
            <person name="Moore K."/>
            <person name="Hurst S.M."/>
            <person name="Lucas M."/>
            <person name="Rochet M."/>
            <person name="Gaillardin C."/>
            <person name="Tallada V.A."/>
            <person name="Garzon A."/>
            <person name="Thode G."/>
            <person name="Daga R.R."/>
            <person name="Cruzado L."/>
            <person name="Jimenez J."/>
            <person name="Sanchez M."/>
            <person name="del Rey F."/>
            <person name="Benito J."/>
            <person name="Dominguez A."/>
            <person name="Revuelta J.L."/>
            <person name="Moreno S."/>
            <person name="Armstrong J."/>
            <person name="Forsburg S.L."/>
            <person name="Cerutti L."/>
            <person name="Lowe T."/>
            <person name="McCombie W.R."/>
            <person name="Paulsen I."/>
            <person name="Potashkin J."/>
            <person name="Shpakovski G.V."/>
            <person name="Ussery D."/>
            <person name="Barrell B.G."/>
            <person name="Nurse P."/>
        </authorList>
    </citation>
    <scope>NUCLEOTIDE SEQUENCE [LARGE SCALE GENOMIC DNA]</scope>
    <source>
        <strain evidence="5">972 / ATCC 24843</strain>
    </source>
</reference>
<proteinExistence type="inferred from homology"/>
<dbReference type="Gene3D" id="2.60.34.10">
    <property type="entry name" value="Substrate Binding Domain Of DNAk, Chain A, domain 1"/>
    <property type="match status" value="1"/>
</dbReference>
<dbReference type="PANTHER" id="PTHR45639:SF32">
    <property type="entry name" value="HEAT SHOCK PROTEIN PDR13"/>
    <property type="match status" value="1"/>
</dbReference>
<dbReference type="InterPro" id="IPR029047">
    <property type="entry name" value="HSP70_peptide-bd_sf"/>
</dbReference>
<evidence type="ECO:0000313" key="4">
    <source>
        <dbReference type="EMBL" id="CAK9837597.1"/>
    </source>
</evidence>
<accession>A0AAN2H813</accession>
<evidence type="ECO:0000313" key="5">
    <source>
        <dbReference type="Proteomes" id="UP000002485"/>
    </source>
</evidence>
<dbReference type="Proteomes" id="UP000002485">
    <property type="component" value="Chromosome I"/>
</dbReference>
<sequence length="550" mass="59394">MADSEEYKTVIGISFGNQNSSIAFNRDGKTDVLANEEGNRQIPSILSYHGDQEYHGVQARGQLVRNADNSVTNFRDLLGKSHDELTLHHCHYSANPVNVEGQIGFKITVQEDEESDPKEKILTAHEASVRHLRRLTESAEDFLGTKVNGCVMSVPVYFTDAQRKALESAANEAGLPVLQLIHDPAAVILALMYSEEVLIDKTVVVANFGATRSEVSVVSVKGGLMTILASVHDENLGGEQLTDVLVNFFAKEFEKKNGIDPRKNARSLAKLRAQCEITKRVLSNGTTASAAVDSLADGIDFHSSINRLRYDLAASATLNRMADLVTEAVEKANMEPFDISEVILAGGASNTPKLTSLMESIFPEQTIIRSSSSVTPLQLDPSELTAIGSGVQASLIGHFDAADIAASTDAQVVDVPHLTAPIGINEGENFVTIFDIETALPARKTVEVIAPKEGAAFIPIYEAERSVKVTKVEPEPIDEEEAFSDDEEEEPEEIKERIAIPKTLIATITLPDVSPNAKIELVLQIDAEGKLTASARPKDGKGTNVRGSTA</sequence>
<evidence type="ECO:0000256" key="1">
    <source>
        <dbReference type="ARBA" id="ARBA00007381"/>
    </source>
</evidence>
<dbReference type="EMBL" id="CU329670">
    <property type="protein sequence ID" value="CAK9837597.1"/>
    <property type="molecule type" value="Genomic_DNA"/>
</dbReference>
<evidence type="ECO:0000256" key="3">
    <source>
        <dbReference type="ARBA" id="ARBA00022840"/>
    </source>
</evidence>
<gene>
    <name evidence="4" type="primary">ssz1</name>
    <name evidence="4" type="synonym">pdr13</name>
    <name evidence="4" type="ORF">SPOM_SPAC57A7.12</name>
</gene>
<dbReference type="CDD" id="cd10232">
    <property type="entry name" value="ASKHA_NBD_HSP70_ScSsz1p-like"/>
    <property type="match status" value="1"/>
</dbReference>
<keyword evidence="4" id="KW-0346">Stress response</keyword>
<dbReference type="InterPro" id="IPR043129">
    <property type="entry name" value="ATPase_NBD"/>
</dbReference>
<dbReference type="Pfam" id="PF00012">
    <property type="entry name" value="HSP70"/>
    <property type="match status" value="1"/>
</dbReference>
<dbReference type="FunFam" id="3.30.30.30:FF:000009">
    <property type="entry name" value="Heat shock protein Hsp70"/>
    <property type="match status" value="1"/>
</dbReference>
<name>A0AAN2H813_SCHPO</name>
<dbReference type="AlphaFoldDB" id="A0AAN2H813"/>
<dbReference type="PRINTS" id="PR00301">
    <property type="entry name" value="HEATSHOCK70"/>
</dbReference>
<dbReference type="Gene3D" id="3.90.640.10">
    <property type="entry name" value="Actin, Chain A, domain 4"/>
    <property type="match status" value="1"/>
</dbReference>
<evidence type="ECO:0000256" key="2">
    <source>
        <dbReference type="ARBA" id="ARBA00022741"/>
    </source>
</evidence>
<keyword evidence="3" id="KW-0067">ATP-binding</keyword>
<keyword evidence="5" id="KW-1185">Reference proteome</keyword>
<organism evidence="4 5">
    <name type="scientific">Schizosaccharomyces pombe (strain 972 / ATCC 24843)</name>
    <name type="common">Fission yeast</name>
    <dbReference type="NCBI Taxonomy" id="284812"/>
    <lineage>
        <taxon>Eukaryota</taxon>
        <taxon>Fungi</taxon>
        <taxon>Dikarya</taxon>
        <taxon>Ascomycota</taxon>
        <taxon>Taphrinomycotina</taxon>
        <taxon>Schizosaccharomycetes</taxon>
        <taxon>Schizosaccharomycetales</taxon>
        <taxon>Schizosaccharomycetaceae</taxon>
        <taxon>Schizosaccharomyces</taxon>
    </lineage>
</organism>
<dbReference type="GeneID" id="2542131"/>
<dbReference type="GO" id="GO:0005524">
    <property type="term" value="F:ATP binding"/>
    <property type="evidence" value="ECO:0007669"/>
    <property type="project" value="UniProtKB-KW"/>
</dbReference>
<dbReference type="PANTHER" id="PTHR45639">
    <property type="entry name" value="HSC70CB, ISOFORM G-RELATED"/>
    <property type="match status" value="1"/>
</dbReference>
<dbReference type="SUPFAM" id="SSF53067">
    <property type="entry name" value="Actin-like ATPase domain"/>
    <property type="match status" value="2"/>
</dbReference>
<dbReference type="GO" id="GO:0140662">
    <property type="term" value="F:ATP-dependent protein folding chaperone"/>
    <property type="evidence" value="ECO:0007669"/>
    <property type="project" value="InterPro"/>
</dbReference>
<dbReference type="Gene3D" id="3.30.420.40">
    <property type="match status" value="2"/>
</dbReference>
<dbReference type="KEGG" id="spo:2542131"/>
<keyword evidence="2" id="KW-0547">Nucleotide-binding</keyword>
<dbReference type="SMR" id="A0AAN2H813"/>
<dbReference type="Gene3D" id="3.30.30.30">
    <property type="match status" value="1"/>
</dbReference>